<accession>A0A060SWH7</accession>
<comment type="caution">
    <text evidence="3">The sequence shown here is derived from an EMBL/GenBank/DDBJ whole genome shotgun (WGS) entry which is preliminary data.</text>
</comment>
<evidence type="ECO:0000259" key="2">
    <source>
        <dbReference type="PROSITE" id="PS50181"/>
    </source>
</evidence>
<organism evidence="3 4">
    <name type="scientific">Pycnoporus cinnabarinus</name>
    <name type="common">Cinnabar-red polypore</name>
    <name type="synonym">Trametes cinnabarina</name>
    <dbReference type="NCBI Taxonomy" id="5643"/>
    <lineage>
        <taxon>Eukaryota</taxon>
        <taxon>Fungi</taxon>
        <taxon>Dikarya</taxon>
        <taxon>Basidiomycota</taxon>
        <taxon>Agaricomycotina</taxon>
        <taxon>Agaricomycetes</taxon>
        <taxon>Polyporales</taxon>
        <taxon>Polyporaceae</taxon>
        <taxon>Trametes</taxon>
    </lineage>
</organism>
<dbReference type="SUPFAM" id="SSF81383">
    <property type="entry name" value="F-box domain"/>
    <property type="match status" value="1"/>
</dbReference>
<dbReference type="OrthoDB" id="2526341at2759"/>
<gene>
    <name evidence="3" type="ORF">BN946_scf185033.g25</name>
</gene>
<dbReference type="InterPro" id="IPR036047">
    <property type="entry name" value="F-box-like_dom_sf"/>
</dbReference>
<dbReference type="PROSITE" id="PS50181">
    <property type="entry name" value="FBOX"/>
    <property type="match status" value="1"/>
</dbReference>
<feature type="region of interest" description="Disordered" evidence="1">
    <location>
        <begin position="586"/>
        <end position="606"/>
    </location>
</feature>
<dbReference type="SMART" id="SM00256">
    <property type="entry name" value="FBOX"/>
    <property type="match status" value="1"/>
</dbReference>
<evidence type="ECO:0000313" key="3">
    <source>
        <dbReference type="EMBL" id="CDO76828.1"/>
    </source>
</evidence>
<evidence type="ECO:0000256" key="1">
    <source>
        <dbReference type="SAM" id="MobiDB-lite"/>
    </source>
</evidence>
<evidence type="ECO:0000313" key="4">
    <source>
        <dbReference type="Proteomes" id="UP000029665"/>
    </source>
</evidence>
<proteinExistence type="predicted"/>
<feature type="domain" description="F-box" evidence="2">
    <location>
        <begin position="1"/>
        <end position="44"/>
    </location>
</feature>
<dbReference type="EMBL" id="CCBP010000415">
    <property type="protein sequence ID" value="CDO76828.1"/>
    <property type="molecule type" value="Genomic_DNA"/>
</dbReference>
<dbReference type="CDD" id="cd09917">
    <property type="entry name" value="F-box_SF"/>
    <property type="match status" value="1"/>
</dbReference>
<sequence>MPVDIVTEIFSYLDPLDLLNLVRTSKSLRKFLLNPRLAYTWEVVRKSVRDIPPPPPFMSEPAFIHLVFSTYCHGCGKGPVHKIVWIWFVRYCKDCAQEQRGNVRDDTLREFQLFDRDTLWNKCNGKFTDFLNVICPCEWDSYTRKRNIYHVPQLQDFVNAWNAAESPDARVELYEEHKAEVAIKAKHAKTLEKWWEGRKRDRLDELEAIRRQRFSDVCDRLTEAGWGAEVDRLRSTEQGRRSLVSVPGVRQPSTLTDKAFGSVLRHAEGMLAETRELIVKKARQAKLRQKLQLFESAIAAYYVRTPRTARMLCRAQVSDLRHESEITSLLLSPTMDALKLEDFATLVPTLAQRWEEKVKDRMRAVVRSAVEGIPDDTDPLELAVAAFSCPRCRDAPLRYPEILVHSCLRSQSGRPQTDDKYTLDIYELSFDMHYSRQPFQYDRISDTLVLTTNDLMVSLGLSPTTMTWDELVNGDLRFRYVERRCSARDCGLYKWAAALHTLRRNRRGGWRMATDEELQAGSQIPIEPRAALLDGFGRYRWCCALCPQDWYGYRAEAKKHLWNRHNLEDVDRCVADGTLFIHPSETNAEHTLQLPDPPDTPDSTAP</sequence>
<reference evidence="3" key="1">
    <citation type="submission" date="2014-01" db="EMBL/GenBank/DDBJ databases">
        <title>The genome of the white-rot fungus Pycnoporus cinnabarinus: a basidiomycete model with a versatile arsenal for lignocellulosic biomass breakdown.</title>
        <authorList>
            <person name="Levasseur A."/>
            <person name="Lomascolo A."/>
            <person name="Ruiz-Duenas F.J."/>
            <person name="Uzan E."/>
            <person name="Piumi F."/>
            <person name="Kues U."/>
            <person name="Ram A.F.J."/>
            <person name="Murat C."/>
            <person name="Haon M."/>
            <person name="Benoit I."/>
            <person name="Arfi Y."/>
            <person name="Chevret D."/>
            <person name="Drula E."/>
            <person name="Kwon M.J."/>
            <person name="Gouret P."/>
            <person name="Lesage-Meessen L."/>
            <person name="Lombard V."/>
            <person name="Mariette J."/>
            <person name="Noirot C."/>
            <person name="Park J."/>
            <person name="Patyshakuliyeva A."/>
            <person name="Wieneger R.A.B."/>
            <person name="Wosten H.A.B."/>
            <person name="Martin F."/>
            <person name="Coutinho P.M."/>
            <person name="de Vries R."/>
            <person name="Martinez A.T."/>
            <person name="Klopp C."/>
            <person name="Pontarotti P."/>
            <person name="Henrissat B."/>
            <person name="Record E."/>
        </authorList>
    </citation>
    <scope>NUCLEOTIDE SEQUENCE [LARGE SCALE GENOMIC DNA]</scope>
    <source>
        <strain evidence="3">BRFM137</strain>
    </source>
</reference>
<dbReference type="OMA" id="IATKERW"/>
<dbReference type="Pfam" id="PF12937">
    <property type="entry name" value="F-box-like"/>
    <property type="match status" value="1"/>
</dbReference>
<dbReference type="HOGENOM" id="CLU_010790_2_3_1"/>
<dbReference type="AlphaFoldDB" id="A0A060SWH7"/>
<dbReference type="Proteomes" id="UP000029665">
    <property type="component" value="Unassembled WGS sequence"/>
</dbReference>
<name>A0A060SWH7_PYCCI</name>
<keyword evidence="4" id="KW-1185">Reference proteome</keyword>
<dbReference type="InterPro" id="IPR001810">
    <property type="entry name" value="F-box_dom"/>
</dbReference>
<protein>
    <recommendedName>
        <fullName evidence="2">F-box domain-containing protein</fullName>
    </recommendedName>
</protein>